<comment type="caution">
    <text evidence="2">The sequence shown here is derived from an EMBL/GenBank/DDBJ whole genome shotgun (WGS) entry which is preliminary data.</text>
</comment>
<keyword evidence="1" id="KW-0175">Coiled coil</keyword>
<proteinExistence type="predicted"/>
<reference evidence="2" key="1">
    <citation type="submission" date="2021-01" db="EMBL/GenBank/DDBJ databases">
        <authorList>
            <consortium name="Genoscope - CEA"/>
            <person name="William W."/>
        </authorList>
    </citation>
    <scope>NUCLEOTIDE SEQUENCE</scope>
</reference>
<keyword evidence="3" id="KW-1185">Reference proteome</keyword>
<evidence type="ECO:0000256" key="1">
    <source>
        <dbReference type="SAM" id="Coils"/>
    </source>
</evidence>
<evidence type="ECO:0000313" key="2">
    <source>
        <dbReference type="EMBL" id="CAD8066923.1"/>
    </source>
</evidence>
<dbReference type="Proteomes" id="UP000688137">
    <property type="component" value="Unassembled WGS sequence"/>
</dbReference>
<dbReference type="OMA" id="PIRANTF"/>
<feature type="coiled-coil region" evidence="1">
    <location>
        <begin position="88"/>
        <end position="115"/>
    </location>
</feature>
<organism evidence="2 3">
    <name type="scientific">Paramecium primaurelia</name>
    <dbReference type="NCBI Taxonomy" id="5886"/>
    <lineage>
        <taxon>Eukaryota</taxon>
        <taxon>Sar</taxon>
        <taxon>Alveolata</taxon>
        <taxon>Ciliophora</taxon>
        <taxon>Intramacronucleata</taxon>
        <taxon>Oligohymenophorea</taxon>
        <taxon>Peniculida</taxon>
        <taxon>Parameciidae</taxon>
        <taxon>Paramecium</taxon>
    </lineage>
</organism>
<protein>
    <submittedName>
        <fullName evidence="2">Uncharacterized protein</fullName>
    </submittedName>
</protein>
<sequence>MQGFLDISGIQSNEKTMLLDISAIPLKEDHLDDELINQQLMILQSQEAIREKDNDEDVVKHARQLKKKVINSLENYSQMLTSKDNSIKKIIKNDLQMINNEYQELLQIVDEVESISNEVQMIIKLVGEFLEKMSFKSNEKREIQYSKTMSEKLQRGPIRANTFQGHSYDCYQKQRSFPSQQLQQQQQQLSNNSCESDDSTITSNKTLNALNNKISTLIQQLSQNDQYQRITHYAQEILNNSDNMETFKLLRQLSKQFEDPEVKKLVKACYLKSLVQEQSQNNTSKREFYDLVIKIKSQVPENNKIHSMMISSLYDDIIKKGVPNTEWENYMKQLCN</sequence>
<accession>A0A8S1LNI4</accession>
<evidence type="ECO:0000313" key="3">
    <source>
        <dbReference type="Proteomes" id="UP000688137"/>
    </source>
</evidence>
<dbReference type="AlphaFoldDB" id="A0A8S1LNI4"/>
<dbReference type="EMBL" id="CAJJDM010000039">
    <property type="protein sequence ID" value="CAD8066923.1"/>
    <property type="molecule type" value="Genomic_DNA"/>
</dbReference>
<gene>
    <name evidence="2" type="ORF">PPRIM_AZ9-3.1.T0400022</name>
</gene>
<name>A0A8S1LNI4_PARPR</name>